<feature type="domain" description="GST C-terminal" evidence="15">
    <location>
        <begin position="73"/>
        <end position="226"/>
    </location>
</feature>
<dbReference type="AlphaFoldDB" id="A0A7S0WYI8"/>
<dbReference type="GO" id="GO:0010494">
    <property type="term" value="C:cytoplasmic stress granule"/>
    <property type="evidence" value="ECO:0007669"/>
    <property type="project" value="UniProtKB-ARBA"/>
</dbReference>
<dbReference type="InterPro" id="IPR004046">
    <property type="entry name" value="GST_C"/>
</dbReference>
<evidence type="ECO:0000256" key="11">
    <source>
        <dbReference type="ARBA" id="ARBA00030865"/>
    </source>
</evidence>
<evidence type="ECO:0000256" key="7">
    <source>
        <dbReference type="ARBA" id="ARBA00022741"/>
    </source>
</evidence>
<evidence type="ECO:0000256" key="5">
    <source>
        <dbReference type="ARBA" id="ARBA00022553"/>
    </source>
</evidence>
<dbReference type="InterPro" id="IPR014729">
    <property type="entry name" value="Rossmann-like_a/b/a_fold"/>
</dbReference>
<keyword evidence="7 13" id="KW-0547">Nucleotide-binding</keyword>
<dbReference type="SUPFAM" id="SSF52374">
    <property type="entry name" value="Nucleotidylyl transferase"/>
    <property type="match status" value="1"/>
</dbReference>
<dbReference type="Gene3D" id="1.20.1050.130">
    <property type="match status" value="1"/>
</dbReference>
<evidence type="ECO:0000259" key="15">
    <source>
        <dbReference type="PROSITE" id="PS50405"/>
    </source>
</evidence>
<dbReference type="InterPro" id="IPR004526">
    <property type="entry name" value="Glu-tRNA-synth_arc/euk"/>
</dbReference>
<dbReference type="NCBIfam" id="TIGR00463">
    <property type="entry name" value="gltX_arch"/>
    <property type="match status" value="1"/>
</dbReference>
<keyword evidence="4" id="KW-0963">Cytoplasm</keyword>
<dbReference type="Gene3D" id="2.40.240.10">
    <property type="entry name" value="Ribosomal Protein L25, Chain P"/>
    <property type="match status" value="2"/>
</dbReference>
<keyword evidence="5" id="KW-0597">Phosphoprotein</keyword>
<dbReference type="PANTHER" id="PTHR43097">
    <property type="entry name" value="GLUTAMINE-TRNA LIGASE"/>
    <property type="match status" value="1"/>
</dbReference>
<comment type="subcellular location">
    <subcellularLocation>
        <location evidence="1">Cytoplasm</location>
    </subcellularLocation>
</comment>
<dbReference type="FunFam" id="1.10.1160.10:FF:000001">
    <property type="entry name" value="Glutamine--tRNA ligase"/>
    <property type="match status" value="1"/>
</dbReference>
<name>A0A7S0WYI8_9CHLO</name>
<evidence type="ECO:0000256" key="2">
    <source>
        <dbReference type="ARBA" id="ARBA00008927"/>
    </source>
</evidence>
<evidence type="ECO:0000256" key="4">
    <source>
        <dbReference type="ARBA" id="ARBA00022490"/>
    </source>
</evidence>
<evidence type="ECO:0000256" key="12">
    <source>
        <dbReference type="ARBA" id="ARBA00048351"/>
    </source>
</evidence>
<dbReference type="SUPFAM" id="SSF47616">
    <property type="entry name" value="GST C-terminal domain-like"/>
    <property type="match status" value="1"/>
</dbReference>
<dbReference type="GO" id="GO:0005829">
    <property type="term" value="C:cytosol"/>
    <property type="evidence" value="ECO:0007669"/>
    <property type="project" value="TreeGrafter"/>
</dbReference>
<dbReference type="HAMAP" id="MF_02076">
    <property type="entry name" value="Glu_tRNA_synth_type2"/>
    <property type="match status" value="1"/>
</dbReference>
<evidence type="ECO:0000313" key="16">
    <source>
        <dbReference type="EMBL" id="CAD8692151.1"/>
    </source>
</evidence>
<dbReference type="EC" id="6.1.1.17" evidence="3"/>
<dbReference type="InterPro" id="IPR000924">
    <property type="entry name" value="Glu/Gln-tRNA-synth"/>
</dbReference>
<dbReference type="Pfam" id="PF00043">
    <property type="entry name" value="GST_C"/>
    <property type="match status" value="1"/>
</dbReference>
<sequence>MLVSWVKQSLHFTRSFYFRSHGRTLGTARFASDATKMASDGQLPSLTFWDRNPPFAAVAAAKLAGTALDVKPDPKATKDYVATLTFASGDKLTGVPLILRFVARAGKQPASTLYTADALSATQVDQWLDYVHASVVTGSGLDSVLAALNDYLGPRSYMVGHSVTLADLALWGQLQGNPLWKKHKTGGAVPHLSRWFDHFAALPECAGAVEELLAMDTKKARAAGAPSAAGGAAGGGAEEKKGGETGSFDIGLPGAEMGKVVTRFPPEPSGYLHIGHAKAALLNQYFADMYKGKLLVRFDDTNPSKEKDEFVENIVKDIQDLGLRYDKITYTSDYFPQLLDMGERLIKAGQMYADDTPVEQMREERMNKVESRCRSRSVEENLKIWEEMKAGSPVGLANAMRFKLDMQSVNGALRDPVAFRCNLTHHWRTGHKYKVYPTYDCACPFVDAVEGVTHALRTSEYKDREEQYYWVLKTMQKLWPGLPNVHIWDYSRLNFVNTVLSKRKLTWFVDTGRVDGWSDPRMPTVQGILRRGLRIEALREFILSQGASKNVTYQEWDKIWTINKKLIDPVCPRHTAVEDKGRVTLTLTNGPQQPEYVVVPRHKKHAPAGTKAVLRTSSLWLDQADAKELSEGEEVTLMDWGNAIIKSISKDASGAVVSLAGELNPAGDPKKTKMKLTWLAQSDETLPLQLLDFDYLINKRKVEEEDDFMALVTPVTKFETLARGDANMRTLAKGDIIQLERKGYYIVDEPALPHRADKPMVLFSIPDGRTKNMTKA</sequence>
<comment type="catalytic activity">
    <reaction evidence="12">
        <text>tRNA(Glu) + L-glutamate + ATP = L-glutamyl-tRNA(Glu) + AMP + diphosphate</text>
        <dbReference type="Rhea" id="RHEA:23540"/>
        <dbReference type="Rhea" id="RHEA-COMP:9663"/>
        <dbReference type="Rhea" id="RHEA-COMP:9680"/>
        <dbReference type="ChEBI" id="CHEBI:29985"/>
        <dbReference type="ChEBI" id="CHEBI:30616"/>
        <dbReference type="ChEBI" id="CHEBI:33019"/>
        <dbReference type="ChEBI" id="CHEBI:78442"/>
        <dbReference type="ChEBI" id="CHEBI:78520"/>
        <dbReference type="ChEBI" id="CHEBI:456215"/>
        <dbReference type="EC" id="6.1.1.17"/>
    </reaction>
</comment>
<reference evidence="16" key="1">
    <citation type="submission" date="2021-01" db="EMBL/GenBank/DDBJ databases">
        <authorList>
            <person name="Corre E."/>
            <person name="Pelletier E."/>
            <person name="Niang G."/>
            <person name="Scheremetjew M."/>
            <person name="Finn R."/>
            <person name="Kale V."/>
            <person name="Holt S."/>
            <person name="Cochrane G."/>
            <person name="Meng A."/>
            <person name="Brown T."/>
            <person name="Cohen L."/>
        </authorList>
    </citation>
    <scope>NUCLEOTIDE SEQUENCE</scope>
    <source>
        <strain evidence="16">SAG 11-49</strain>
    </source>
</reference>
<dbReference type="PROSITE" id="PS50405">
    <property type="entry name" value="GST_CTER"/>
    <property type="match status" value="1"/>
</dbReference>
<dbReference type="SUPFAM" id="SSF50715">
    <property type="entry name" value="Ribosomal protein L25-like"/>
    <property type="match status" value="1"/>
</dbReference>
<dbReference type="GO" id="GO:0009791">
    <property type="term" value="P:post-embryonic development"/>
    <property type="evidence" value="ECO:0007669"/>
    <property type="project" value="UniProtKB-ARBA"/>
</dbReference>
<comment type="similarity">
    <text evidence="2">Belongs to the class-I aminoacyl-tRNA synthetase family. Glutamate--tRNA ligase type 2 subfamily.</text>
</comment>
<dbReference type="InterPro" id="IPR020061">
    <property type="entry name" value="Glu_tRNA_lig_a-bdl"/>
</dbReference>
<dbReference type="GO" id="GO:0017102">
    <property type="term" value="C:methionyl glutamyl tRNA synthetase complex"/>
    <property type="evidence" value="ECO:0007669"/>
    <property type="project" value="TreeGrafter"/>
</dbReference>
<dbReference type="InterPro" id="IPR020059">
    <property type="entry name" value="Glu/Gln-tRNA-synth_Ib_codon-bd"/>
</dbReference>
<dbReference type="PRINTS" id="PR00987">
    <property type="entry name" value="TRNASYNTHGLU"/>
</dbReference>
<evidence type="ECO:0000256" key="3">
    <source>
        <dbReference type="ARBA" id="ARBA00012835"/>
    </source>
</evidence>
<dbReference type="InterPro" id="IPR049437">
    <property type="entry name" value="tRNA-synt_1c_C2"/>
</dbReference>
<gene>
    <name evidence="16" type="ORF">CLEI1391_LOCUS16334</name>
</gene>
<keyword evidence="6 13" id="KW-0436">Ligase</keyword>
<dbReference type="EMBL" id="HBFB01029192">
    <property type="protein sequence ID" value="CAD8692151.1"/>
    <property type="molecule type" value="Transcribed_RNA"/>
</dbReference>
<dbReference type="CDD" id="cd10289">
    <property type="entry name" value="GST_C_AaRS_like"/>
    <property type="match status" value="1"/>
</dbReference>
<organism evidence="16">
    <name type="scientific">Chlamydomonas leiostraca</name>
    <dbReference type="NCBI Taxonomy" id="1034604"/>
    <lineage>
        <taxon>Eukaryota</taxon>
        <taxon>Viridiplantae</taxon>
        <taxon>Chlorophyta</taxon>
        <taxon>core chlorophytes</taxon>
        <taxon>Chlorophyceae</taxon>
        <taxon>CS clade</taxon>
        <taxon>Chlamydomonadales</taxon>
        <taxon>Chlamydomonadaceae</taxon>
        <taxon>Chlamydomonas</taxon>
    </lineage>
</organism>
<dbReference type="InterPro" id="IPR001412">
    <property type="entry name" value="aa-tRNA-synth_I_CS"/>
</dbReference>
<dbReference type="InterPro" id="IPR020056">
    <property type="entry name" value="Rbsml_bL25/Gln-tRNA_synth_N"/>
</dbReference>
<dbReference type="FunFam" id="3.90.800.10:FF:000001">
    <property type="entry name" value="Glutamine--tRNA ligase"/>
    <property type="match status" value="1"/>
</dbReference>
<dbReference type="GO" id="GO:0048608">
    <property type="term" value="P:reproductive structure development"/>
    <property type="evidence" value="ECO:0007669"/>
    <property type="project" value="UniProtKB-ARBA"/>
</dbReference>
<evidence type="ECO:0000256" key="14">
    <source>
        <dbReference type="SAM" id="MobiDB-lite"/>
    </source>
</evidence>
<keyword evidence="8 13" id="KW-0067">ATP-binding</keyword>
<evidence type="ECO:0000256" key="1">
    <source>
        <dbReference type="ARBA" id="ARBA00004496"/>
    </source>
</evidence>
<protein>
    <recommendedName>
        <fullName evidence="3">glutamate--tRNA ligase</fullName>
        <ecNumber evidence="3">6.1.1.17</ecNumber>
    </recommendedName>
    <alternativeName>
        <fullName evidence="11">Glutamyl-tRNA synthetase</fullName>
    </alternativeName>
</protein>
<dbReference type="Gene3D" id="3.40.50.620">
    <property type="entry name" value="HUPs"/>
    <property type="match status" value="1"/>
</dbReference>
<evidence type="ECO:0000256" key="8">
    <source>
        <dbReference type="ARBA" id="ARBA00022840"/>
    </source>
</evidence>
<dbReference type="Gene3D" id="3.90.800.10">
    <property type="entry name" value="Glutamyl-tRNA Synthetase, Domain 3"/>
    <property type="match status" value="1"/>
</dbReference>
<dbReference type="Pfam" id="PF00749">
    <property type="entry name" value="tRNA-synt_1c"/>
    <property type="match status" value="1"/>
</dbReference>
<dbReference type="InterPro" id="IPR010987">
    <property type="entry name" value="Glutathione-S-Trfase_C-like"/>
</dbReference>
<dbReference type="PANTHER" id="PTHR43097:SF5">
    <property type="entry name" value="GLUTAMATE--TRNA LIGASE"/>
    <property type="match status" value="1"/>
</dbReference>
<dbReference type="Pfam" id="PF20974">
    <property type="entry name" value="tRNA-synt_1c_C2"/>
    <property type="match status" value="1"/>
</dbReference>
<dbReference type="Gene3D" id="1.10.1160.10">
    <property type="entry name" value="Glutamyl-trna Synthetase, Domain 2"/>
    <property type="match status" value="1"/>
</dbReference>
<dbReference type="Pfam" id="PF03950">
    <property type="entry name" value="tRNA-synt_1c_C"/>
    <property type="match status" value="1"/>
</dbReference>
<evidence type="ECO:0000256" key="10">
    <source>
        <dbReference type="ARBA" id="ARBA00023146"/>
    </source>
</evidence>
<dbReference type="InterPro" id="IPR036282">
    <property type="entry name" value="Glutathione-S-Trfase_C_sf"/>
</dbReference>
<feature type="region of interest" description="Disordered" evidence="14">
    <location>
        <begin position="224"/>
        <end position="246"/>
    </location>
</feature>
<keyword evidence="10 13" id="KW-0030">Aminoacyl-tRNA synthetase</keyword>
<dbReference type="FunFam" id="3.40.50.620:FF:000070">
    <property type="entry name" value="Bifunctional glutamate/proline--tRNA ligase"/>
    <property type="match status" value="1"/>
</dbReference>
<dbReference type="GO" id="GO:0004818">
    <property type="term" value="F:glutamate-tRNA ligase activity"/>
    <property type="evidence" value="ECO:0007669"/>
    <property type="project" value="UniProtKB-EC"/>
</dbReference>
<dbReference type="GO" id="GO:0006424">
    <property type="term" value="P:glutamyl-tRNA aminoacylation"/>
    <property type="evidence" value="ECO:0007669"/>
    <property type="project" value="InterPro"/>
</dbReference>
<accession>A0A7S0WYI8</accession>
<evidence type="ECO:0000256" key="6">
    <source>
        <dbReference type="ARBA" id="ARBA00022598"/>
    </source>
</evidence>
<keyword evidence="9 13" id="KW-0648">Protein biosynthesis</keyword>
<dbReference type="InterPro" id="IPR011035">
    <property type="entry name" value="Ribosomal_bL25/Gln-tRNA_synth"/>
</dbReference>
<dbReference type="PROSITE" id="PS00178">
    <property type="entry name" value="AA_TRNA_LIGASE_I"/>
    <property type="match status" value="1"/>
</dbReference>
<dbReference type="GO" id="GO:0005524">
    <property type="term" value="F:ATP binding"/>
    <property type="evidence" value="ECO:0007669"/>
    <property type="project" value="UniProtKB-KW"/>
</dbReference>
<proteinExistence type="inferred from homology"/>
<dbReference type="InterPro" id="IPR020058">
    <property type="entry name" value="Glu/Gln-tRNA-synth_Ib_cat-dom"/>
</dbReference>
<evidence type="ECO:0000256" key="9">
    <source>
        <dbReference type="ARBA" id="ARBA00022917"/>
    </source>
</evidence>
<evidence type="ECO:0000256" key="13">
    <source>
        <dbReference type="RuleBase" id="RU363037"/>
    </source>
</evidence>
<dbReference type="FunFam" id="2.40.240.10:FF:000004">
    <property type="entry name" value="Glutamyl-tRNA synthetase, cytoplasmic"/>
    <property type="match status" value="1"/>
</dbReference>
<dbReference type="InterPro" id="IPR050132">
    <property type="entry name" value="Gln/Glu-tRNA_Ligase"/>
</dbReference>